<dbReference type="Proteomes" id="UP001172457">
    <property type="component" value="Chromosome 4"/>
</dbReference>
<protein>
    <submittedName>
        <fullName evidence="1">Uncharacterized protein</fullName>
    </submittedName>
</protein>
<accession>A0AA38TAS8</accession>
<proteinExistence type="predicted"/>
<organism evidence="1 2">
    <name type="scientific">Centaurea solstitialis</name>
    <name type="common">yellow star-thistle</name>
    <dbReference type="NCBI Taxonomy" id="347529"/>
    <lineage>
        <taxon>Eukaryota</taxon>
        <taxon>Viridiplantae</taxon>
        <taxon>Streptophyta</taxon>
        <taxon>Embryophyta</taxon>
        <taxon>Tracheophyta</taxon>
        <taxon>Spermatophyta</taxon>
        <taxon>Magnoliopsida</taxon>
        <taxon>eudicotyledons</taxon>
        <taxon>Gunneridae</taxon>
        <taxon>Pentapetalae</taxon>
        <taxon>asterids</taxon>
        <taxon>campanulids</taxon>
        <taxon>Asterales</taxon>
        <taxon>Asteraceae</taxon>
        <taxon>Carduoideae</taxon>
        <taxon>Cardueae</taxon>
        <taxon>Centaureinae</taxon>
        <taxon>Centaurea</taxon>
    </lineage>
</organism>
<gene>
    <name evidence="1" type="ORF">OSB04_017623</name>
</gene>
<dbReference type="PANTHER" id="PTHR45932:SF17">
    <property type="entry name" value="CELLULAR RETINALDEHYDE-BINDING_TRIPLE FUNCTION DOMAIN-CONTAINING PROTEIN"/>
    <property type="match status" value="1"/>
</dbReference>
<evidence type="ECO:0000313" key="1">
    <source>
        <dbReference type="EMBL" id="KAJ9553578.1"/>
    </source>
</evidence>
<dbReference type="InterPro" id="IPR044834">
    <property type="entry name" value="PATL"/>
</dbReference>
<sequence>MLRKMLVNGDVGETAEEMHIMLSCLCGFLSRFKGINPFFTQRIKSKFVFAGPSKNVETIFKYIAPELVPFQYDALSREGEQKFTSMDSVTEWIIKPATNHTIKFSAPESLLKGEEKEEDGRRSQHLAAAGAQASQKVYWIGNNEIDVSKFLLVVQKLREVNIYGPRQNVIRAILNDQSVICELVTGECTYDGKSRFQHTVSTFNNIPELGMYMTKLFFFNQRRQRRKSTNQYLVLRYGTKNPRALAYATSQR</sequence>
<dbReference type="InterPro" id="IPR036865">
    <property type="entry name" value="CRAL-TRIO_dom_sf"/>
</dbReference>
<name>A0AA38TAS8_9ASTR</name>
<dbReference type="GO" id="GO:0008289">
    <property type="term" value="F:lipid binding"/>
    <property type="evidence" value="ECO:0007669"/>
    <property type="project" value="InterPro"/>
</dbReference>
<reference evidence="1" key="1">
    <citation type="submission" date="2023-03" db="EMBL/GenBank/DDBJ databases">
        <title>Chromosome-scale reference genome and RAD-based genetic map of yellow starthistle (Centaurea solstitialis) reveal putative structural variation and QTLs associated with invader traits.</title>
        <authorList>
            <person name="Reatini B."/>
            <person name="Cang F.A."/>
            <person name="Jiang Q."/>
            <person name="Mckibben M.T.W."/>
            <person name="Barker M.S."/>
            <person name="Rieseberg L.H."/>
            <person name="Dlugosch K.M."/>
        </authorList>
    </citation>
    <scope>NUCLEOTIDE SEQUENCE</scope>
    <source>
        <strain evidence="1">CAN-66</strain>
        <tissue evidence="1">Leaf</tissue>
    </source>
</reference>
<keyword evidence="2" id="KW-1185">Reference proteome</keyword>
<dbReference type="AlphaFoldDB" id="A0AA38TAS8"/>
<dbReference type="SUPFAM" id="SSF52087">
    <property type="entry name" value="CRAL/TRIO domain"/>
    <property type="match status" value="1"/>
</dbReference>
<comment type="caution">
    <text evidence="1">The sequence shown here is derived from an EMBL/GenBank/DDBJ whole genome shotgun (WGS) entry which is preliminary data.</text>
</comment>
<dbReference type="EMBL" id="JARYMX010000004">
    <property type="protein sequence ID" value="KAJ9553578.1"/>
    <property type="molecule type" value="Genomic_DNA"/>
</dbReference>
<evidence type="ECO:0000313" key="2">
    <source>
        <dbReference type="Proteomes" id="UP001172457"/>
    </source>
</evidence>
<dbReference type="PANTHER" id="PTHR45932">
    <property type="entry name" value="PATELLIN-1"/>
    <property type="match status" value="1"/>
</dbReference>